<accession>A0AAV7TWX5</accession>
<feature type="compositionally biased region" description="Polar residues" evidence="1">
    <location>
        <begin position="1"/>
        <end position="13"/>
    </location>
</feature>
<keyword evidence="3" id="KW-1185">Reference proteome</keyword>
<organism evidence="2 3">
    <name type="scientific">Pleurodeles waltl</name>
    <name type="common">Iberian ribbed newt</name>
    <dbReference type="NCBI Taxonomy" id="8319"/>
    <lineage>
        <taxon>Eukaryota</taxon>
        <taxon>Metazoa</taxon>
        <taxon>Chordata</taxon>
        <taxon>Craniata</taxon>
        <taxon>Vertebrata</taxon>
        <taxon>Euteleostomi</taxon>
        <taxon>Amphibia</taxon>
        <taxon>Batrachia</taxon>
        <taxon>Caudata</taxon>
        <taxon>Salamandroidea</taxon>
        <taxon>Salamandridae</taxon>
        <taxon>Pleurodelinae</taxon>
        <taxon>Pleurodeles</taxon>
    </lineage>
</organism>
<feature type="region of interest" description="Disordered" evidence="1">
    <location>
        <begin position="1"/>
        <end position="108"/>
    </location>
</feature>
<dbReference type="AlphaFoldDB" id="A0AAV7TWX5"/>
<evidence type="ECO:0000313" key="2">
    <source>
        <dbReference type="EMBL" id="KAJ1181270.1"/>
    </source>
</evidence>
<dbReference type="Proteomes" id="UP001066276">
    <property type="component" value="Chromosome 3_2"/>
</dbReference>
<feature type="compositionally biased region" description="Basic and acidic residues" evidence="1">
    <location>
        <begin position="78"/>
        <end position="108"/>
    </location>
</feature>
<proteinExistence type="predicted"/>
<reference evidence="2" key="1">
    <citation type="journal article" date="2022" name="bioRxiv">
        <title>Sequencing and chromosome-scale assembly of the giantPleurodeles waltlgenome.</title>
        <authorList>
            <person name="Brown T."/>
            <person name="Elewa A."/>
            <person name="Iarovenko S."/>
            <person name="Subramanian E."/>
            <person name="Araus A.J."/>
            <person name="Petzold A."/>
            <person name="Susuki M."/>
            <person name="Suzuki K.-i.T."/>
            <person name="Hayashi T."/>
            <person name="Toyoda A."/>
            <person name="Oliveira C."/>
            <person name="Osipova E."/>
            <person name="Leigh N.D."/>
            <person name="Simon A."/>
            <person name="Yun M.H."/>
        </authorList>
    </citation>
    <scope>NUCLEOTIDE SEQUENCE</scope>
    <source>
        <strain evidence="2">20211129_DDA</strain>
        <tissue evidence="2">Liver</tissue>
    </source>
</reference>
<name>A0AAV7TWX5_PLEWA</name>
<feature type="compositionally biased region" description="Polar residues" evidence="1">
    <location>
        <begin position="21"/>
        <end position="35"/>
    </location>
</feature>
<feature type="compositionally biased region" description="Basic and acidic residues" evidence="1">
    <location>
        <begin position="44"/>
        <end position="54"/>
    </location>
</feature>
<evidence type="ECO:0000256" key="1">
    <source>
        <dbReference type="SAM" id="MobiDB-lite"/>
    </source>
</evidence>
<protein>
    <submittedName>
        <fullName evidence="2">Uncharacterized protein</fullName>
    </submittedName>
</protein>
<gene>
    <name evidence="2" type="ORF">NDU88_006478</name>
</gene>
<dbReference type="EMBL" id="JANPWB010000006">
    <property type="protein sequence ID" value="KAJ1181270.1"/>
    <property type="molecule type" value="Genomic_DNA"/>
</dbReference>
<sequence length="108" mass="11588">MVETLCSGSSSVDATRRYPGGTSTYFDGPGNTSGTGLDYSEETSWERRKEEAPHTDGLLKSPGHHGEGAATADAVTRGAEDEGQADRDDEDSSRARHSRMDHSEASKR</sequence>
<evidence type="ECO:0000313" key="3">
    <source>
        <dbReference type="Proteomes" id="UP001066276"/>
    </source>
</evidence>
<comment type="caution">
    <text evidence="2">The sequence shown here is derived from an EMBL/GenBank/DDBJ whole genome shotgun (WGS) entry which is preliminary data.</text>
</comment>